<dbReference type="InterPro" id="IPR009057">
    <property type="entry name" value="Homeodomain-like_sf"/>
</dbReference>
<dbReference type="SUPFAM" id="SSF52172">
    <property type="entry name" value="CheY-like"/>
    <property type="match status" value="1"/>
</dbReference>
<dbReference type="InterPro" id="IPR001789">
    <property type="entry name" value="Sig_transdc_resp-reg_receiver"/>
</dbReference>
<keyword evidence="2" id="KW-0067">ATP-binding</keyword>
<dbReference type="PROSITE" id="PS00688">
    <property type="entry name" value="SIGMA54_INTERACT_3"/>
    <property type="match status" value="1"/>
</dbReference>
<evidence type="ECO:0000256" key="3">
    <source>
        <dbReference type="ARBA" id="ARBA00023015"/>
    </source>
</evidence>
<dbReference type="Pfam" id="PF25601">
    <property type="entry name" value="AAA_lid_14"/>
    <property type="match status" value="1"/>
</dbReference>
<dbReference type="InterPro" id="IPR058031">
    <property type="entry name" value="AAA_lid_NorR"/>
</dbReference>
<evidence type="ECO:0000256" key="2">
    <source>
        <dbReference type="ARBA" id="ARBA00022840"/>
    </source>
</evidence>
<name>A0A292YDM9_9BACL</name>
<accession>A0A292YDM9</accession>
<evidence type="ECO:0000313" key="8">
    <source>
        <dbReference type="EMBL" id="GAX90362.1"/>
    </source>
</evidence>
<dbReference type="SUPFAM" id="SSF46689">
    <property type="entry name" value="Homeodomain-like"/>
    <property type="match status" value="1"/>
</dbReference>
<dbReference type="FunFam" id="3.40.50.300:FF:000006">
    <property type="entry name" value="DNA-binding transcriptional regulator NtrC"/>
    <property type="match status" value="1"/>
</dbReference>
<gene>
    <name evidence="8" type="ORF">EFBL_1988</name>
</gene>
<dbReference type="InterPro" id="IPR025944">
    <property type="entry name" value="Sigma_54_int_dom_CS"/>
</dbReference>
<dbReference type="AlphaFoldDB" id="A0A292YDM9"/>
<evidence type="ECO:0000256" key="4">
    <source>
        <dbReference type="ARBA" id="ARBA00023163"/>
    </source>
</evidence>
<dbReference type="PRINTS" id="PR01590">
    <property type="entry name" value="HTHFIS"/>
</dbReference>
<keyword evidence="3" id="KW-0805">Transcription regulation</keyword>
<sequence length="460" mass="51482">MDWKNVRILIVDDETDLINLLVQRFTRKGAKVAGASSSEEAIAELAKSSFDIGIFDINLPGMNGIELLRSTKTQYPDVEIIMLTGHGTVDTAIEAMKLGACDYLKKPYALSELEIIIAKALEKKTLKEANTGLKQALLSNSNQFTIIGQSQIMKDLMELTRRVADSDIPVLIEGESGTGKELIAKALHFWSSRKEQPFIAINSGALPETLLESELFGHAKGAFTGAVSDKKGLVEVADHGTLFLDEIGEMPLALQVKLLRFLESQEFRRVGDSSLRKVNVRVVAATNRILEEEVAKGNFREDLYYRLNVMKLPVPPLRERLDDVPMLVEFFLDKFGRNKNITVTREAMEALCSYHFPGNVRELAHMIERGILLANGREIEPRDLLIPGGAATRRGEDLMQAQAEPENFISLSELEQKYILRVLKACKGNKTQAAKLLGISVRNLYRKLEEYRITELQNRP</sequence>
<keyword evidence="5" id="KW-0597">Phosphoprotein</keyword>
<dbReference type="Gene3D" id="3.40.50.2300">
    <property type="match status" value="1"/>
</dbReference>
<evidence type="ECO:0000256" key="5">
    <source>
        <dbReference type="PROSITE-ProRule" id="PRU00169"/>
    </source>
</evidence>
<organism evidence="8 9">
    <name type="scientific">Effusibacillus lacus</name>
    <dbReference type="NCBI Taxonomy" id="1348429"/>
    <lineage>
        <taxon>Bacteria</taxon>
        <taxon>Bacillati</taxon>
        <taxon>Bacillota</taxon>
        <taxon>Bacilli</taxon>
        <taxon>Bacillales</taxon>
        <taxon>Alicyclobacillaceae</taxon>
        <taxon>Effusibacillus</taxon>
    </lineage>
</organism>
<evidence type="ECO:0000256" key="1">
    <source>
        <dbReference type="ARBA" id="ARBA00022741"/>
    </source>
</evidence>
<dbReference type="SUPFAM" id="SSF52540">
    <property type="entry name" value="P-loop containing nucleoside triphosphate hydrolases"/>
    <property type="match status" value="1"/>
</dbReference>
<dbReference type="CDD" id="cd00009">
    <property type="entry name" value="AAA"/>
    <property type="match status" value="1"/>
</dbReference>
<dbReference type="InterPro" id="IPR011006">
    <property type="entry name" value="CheY-like_superfamily"/>
</dbReference>
<feature type="modified residue" description="4-aspartylphosphate" evidence="5">
    <location>
        <position position="56"/>
    </location>
</feature>
<protein>
    <submittedName>
        <fullName evidence="8">Sigma-54-dependent Fis family transcriptional regulator</fullName>
    </submittedName>
</protein>
<dbReference type="InterPro" id="IPR002078">
    <property type="entry name" value="Sigma_54_int"/>
</dbReference>
<dbReference type="GO" id="GO:0043565">
    <property type="term" value="F:sequence-specific DNA binding"/>
    <property type="evidence" value="ECO:0007669"/>
    <property type="project" value="InterPro"/>
</dbReference>
<dbReference type="InterPro" id="IPR025662">
    <property type="entry name" value="Sigma_54_int_dom_ATP-bd_1"/>
</dbReference>
<dbReference type="GO" id="GO:0005524">
    <property type="term" value="F:ATP binding"/>
    <property type="evidence" value="ECO:0007669"/>
    <property type="project" value="UniProtKB-KW"/>
</dbReference>
<dbReference type="GO" id="GO:0006355">
    <property type="term" value="P:regulation of DNA-templated transcription"/>
    <property type="evidence" value="ECO:0007669"/>
    <property type="project" value="InterPro"/>
</dbReference>
<keyword evidence="4" id="KW-0804">Transcription</keyword>
<dbReference type="Pfam" id="PF00072">
    <property type="entry name" value="Response_reg"/>
    <property type="match status" value="1"/>
</dbReference>
<comment type="caution">
    <text evidence="8">The sequence shown here is derived from an EMBL/GenBank/DDBJ whole genome shotgun (WGS) entry which is preliminary data.</text>
</comment>
<dbReference type="InterPro" id="IPR002197">
    <property type="entry name" value="HTH_Fis"/>
</dbReference>
<dbReference type="Pfam" id="PF00158">
    <property type="entry name" value="Sigma54_activat"/>
    <property type="match status" value="1"/>
</dbReference>
<evidence type="ECO:0000313" key="9">
    <source>
        <dbReference type="Proteomes" id="UP000217785"/>
    </source>
</evidence>
<dbReference type="Pfam" id="PF02954">
    <property type="entry name" value="HTH_8"/>
    <property type="match status" value="1"/>
</dbReference>
<dbReference type="InterPro" id="IPR027417">
    <property type="entry name" value="P-loop_NTPase"/>
</dbReference>
<dbReference type="SMART" id="SM00382">
    <property type="entry name" value="AAA"/>
    <property type="match status" value="1"/>
</dbReference>
<dbReference type="PROSITE" id="PS00675">
    <property type="entry name" value="SIGMA54_INTERACT_1"/>
    <property type="match status" value="1"/>
</dbReference>
<dbReference type="RefSeq" id="WP_231705760.1">
    <property type="nucleotide sequence ID" value="NZ_BDUF01000056.1"/>
</dbReference>
<reference evidence="9" key="1">
    <citation type="submission" date="2017-07" db="EMBL/GenBank/DDBJ databases">
        <title>Draft genome sequence of Effusibacillus lacus strain skLN1.</title>
        <authorList>
            <person name="Watanabe M."/>
            <person name="Kojima H."/>
            <person name="Fukui M."/>
        </authorList>
    </citation>
    <scope>NUCLEOTIDE SEQUENCE [LARGE SCALE GENOMIC DNA]</scope>
    <source>
        <strain evidence="9">skLN1</strain>
    </source>
</reference>
<evidence type="ECO:0000259" key="6">
    <source>
        <dbReference type="PROSITE" id="PS50045"/>
    </source>
</evidence>
<proteinExistence type="predicted"/>
<feature type="domain" description="Sigma-54 factor interaction" evidence="6">
    <location>
        <begin position="146"/>
        <end position="372"/>
    </location>
</feature>
<dbReference type="Gene3D" id="1.10.10.60">
    <property type="entry name" value="Homeodomain-like"/>
    <property type="match status" value="1"/>
</dbReference>
<dbReference type="InterPro" id="IPR003593">
    <property type="entry name" value="AAA+_ATPase"/>
</dbReference>
<dbReference type="SMART" id="SM00448">
    <property type="entry name" value="REC"/>
    <property type="match status" value="1"/>
</dbReference>
<feature type="domain" description="Response regulatory" evidence="7">
    <location>
        <begin position="7"/>
        <end position="121"/>
    </location>
</feature>
<evidence type="ECO:0000259" key="7">
    <source>
        <dbReference type="PROSITE" id="PS50110"/>
    </source>
</evidence>
<dbReference type="Gene3D" id="1.10.8.60">
    <property type="match status" value="1"/>
</dbReference>
<dbReference type="PANTHER" id="PTHR32071">
    <property type="entry name" value="TRANSCRIPTIONAL REGULATORY PROTEIN"/>
    <property type="match status" value="1"/>
</dbReference>
<dbReference type="Gene3D" id="3.40.50.300">
    <property type="entry name" value="P-loop containing nucleotide triphosphate hydrolases"/>
    <property type="match status" value="1"/>
</dbReference>
<dbReference type="GO" id="GO:0000160">
    <property type="term" value="P:phosphorelay signal transduction system"/>
    <property type="evidence" value="ECO:0007669"/>
    <property type="project" value="InterPro"/>
</dbReference>
<dbReference type="EMBL" id="BDUF01000056">
    <property type="protein sequence ID" value="GAX90362.1"/>
    <property type="molecule type" value="Genomic_DNA"/>
</dbReference>
<dbReference type="PROSITE" id="PS50045">
    <property type="entry name" value="SIGMA54_INTERACT_4"/>
    <property type="match status" value="1"/>
</dbReference>
<keyword evidence="1" id="KW-0547">Nucleotide-binding</keyword>
<keyword evidence="9" id="KW-1185">Reference proteome</keyword>
<dbReference type="PANTHER" id="PTHR32071:SF119">
    <property type="entry name" value="SIGMA L-DEPENDENT TRANSCRIPTIONAL REGULATOR YPLP-RELATED"/>
    <property type="match status" value="1"/>
</dbReference>
<dbReference type="PROSITE" id="PS50110">
    <property type="entry name" value="RESPONSE_REGULATORY"/>
    <property type="match status" value="1"/>
</dbReference>
<dbReference type="Proteomes" id="UP000217785">
    <property type="component" value="Unassembled WGS sequence"/>
</dbReference>